<evidence type="ECO:0000259" key="1">
    <source>
        <dbReference type="Pfam" id="PF02627"/>
    </source>
</evidence>
<evidence type="ECO:0000313" key="3">
    <source>
        <dbReference type="Proteomes" id="UP000646738"/>
    </source>
</evidence>
<comment type="caution">
    <text evidence="2">The sequence shown here is derived from an EMBL/GenBank/DDBJ whole genome shotgun (WGS) entry which is preliminary data.</text>
</comment>
<dbReference type="RefSeq" id="WP_189991057.1">
    <property type="nucleotide sequence ID" value="NZ_BNCB01000003.1"/>
</dbReference>
<dbReference type="SUPFAM" id="SSF69118">
    <property type="entry name" value="AhpD-like"/>
    <property type="match status" value="1"/>
</dbReference>
<dbReference type="InterPro" id="IPR052512">
    <property type="entry name" value="4CMD/NDH-1_regulator"/>
</dbReference>
<organism evidence="2 3">
    <name type="scientific">Streptomyces rubradiris</name>
    <name type="common">Streptomyces achromogenes subsp. rubradiris</name>
    <dbReference type="NCBI Taxonomy" id="285531"/>
    <lineage>
        <taxon>Bacteria</taxon>
        <taxon>Bacillati</taxon>
        <taxon>Actinomycetota</taxon>
        <taxon>Actinomycetes</taxon>
        <taxon>Kitasatosporales</taxon>
        <taxon>Streptomycetaceae</taxon>
        <taxon>Streptomyces</taxon>
    </lineage>
</organism>
<dbReference type="Proteomes" id="UP000646738">
    <property type="component" value="Unassembled WGS sequence"/>
</dbReference>
<keyword evidence="3" id="KW-1185">Reference proteome</keyword>
<sequence length="143" mass="15459">MTRDIRDEQRDNPRFVTGQARLEGLGDKGEAIFTALADVAPDMGRYVAEFVFGDLYGRPGLDDRQRQLVTLAMLAALGDTDRQFAFHLGLGLNAGLTPEEVVGALVHGLAFIGFPRTFNALSTAKRVFAERGLLPVGGAPEAR</sequence>
<reference evidence="3" key="1">
    <citation type="submission" date="2023-07" db="EMBL/GenBank/DDBJ databases">
        <title>Whole genome shotgun sequence of Streptomyces achromogenes subsp. rubradiris NBRC 14000.</title>
        <authorList>
            <person name="Komaki H."/>
            <person name="Tamura T."/>
        </authorList>
    </citation>
    <scope>NUCLEOTIDE SEQUENCE [LARGE SCALE GENOMIC DNA]</scope>
    <source>
        <strain evidence="3">NBRC 14000</strain>
    </source>
</reference>
<dbReference type="Gene3D" id="1.20.1290.10">
    <property type="entry name" value="AhpD-like"/>
    <property type="match status" value="1"/>
</dbReference>
<accession>A0ABQ3R940</accession>
<dbReference type="PANTHER" id="PTHR33570:SF2">
    <property type="entry name" value="CARBOXYMUCONOLACTONE DECARBOXYLASE-LIKE DOMAIN-CONTAINING PROTEIN"/>
    <property type="match status" value="1"/>
</dbReference>
<dbReference type="InterPro" id="IPR029032">
    <property type="entry name" value="AhpD-like"/>
</dbReference>
<dbReference type="PANTHER" id="PTHR33570">
    <property type="entry name" value="4-CARBOXYMUCONOLACTONE DECARBOXYLASE FAMILY PROTEIN"/>
    <property type="match status" value="1"/>
</dbReference>
<gene>
    <name evidence="2" type="primary">pcaC</name>
    <name evidence="2" type="ORF">Srubr_22110</name>
</gene>
<protein>
    <submittedName>
        <fullName evidence="2">4-carboxymuconolactone decarboxylase</fullName>
    </submittedName>
</protein>
<evidence type="ECO:0000313" key="2">
    <source>
        <dbReference type="EMBL" id="GHI52365.1"/>
    </source>
</evidence>
<feature type="domain" description="Carboxymuconolactone decarboxylase-like" evidence="1">
    <location>
        <begin position="41"/>
        <end position="125"/>
    </location>
</feature>
<name>A0ABQ3R940_STRRR</name>
<dbReference type="InterPro" id="IPR003779">
    <property type="entry name" value="CMD-like"/>
</dbReference>
<dbReference type="EMBL" id="BNEA01000007">
    <property type="protein sequence ID" value="GHI52365.1"/>
    <property type="molecule type" value="Genomic_DNA"/>
</dbReference>
<dbReference type="Pfam" id="PF02627">
    <property type="entry name" value="CMD"/>
    <property type="match status" value="1"/>
</dbReference>
<proteinExistence type="predicted"/>